<keyword evidence="10" id="KW-1185">Reference proteome</keyword>
<evidence type="ECO:0000313" key="9">
    <source>
        <dbReference type="EMBL" id="EPE37280.1"/>
    </source>
</evidence>
<dbReference type="GO" id="GO:0046872">
    <property type="term" value="F:metal ion binding"/>
    <property type="evidence" value="ECO:0007669"/>
    <property type="project" value="UniProtKB-KW"/>
</dbReference>
<evidence type="ECO:0000256" key="3">
    <source>
        <dbReference type="ARBA" id="ARBA00022723"/>
    </source>
</evidence>
<dbReference type="InterPro" id="IPR009051">
    <property type="entry name" value="Helical_ferredxn"/>
</dbReference>
<keyword evidence="1" id="KW-0813">Transport</keyword>
<evidence type="ECO:0000256" key="4">
    <source>
        <dbReference type="ARBA" id="ARBA00022982"/>
    </source>
</evidence>
<organism evidence="9 10">
    <name type="scientific">Candidatus Photodesmus katoptron Akat1</name>
    <dbReference type="NCBI Taxonomy" id="1236703"/>
    <lineage>
        <taxon>Bacteria</taxon>
        <taxon>Pseudomonadati</taxon>
        <taxon>Pseudomonadota</taxon>
        <taxon>Gammaproteobacteria</taxon>
        <taxon>Vibrionales</taxon>
        <taxon>Vibrionaceae</taxon>
        <taxon>Candidatus Photodesmus</taxon>
    </lineage>
</organism>
<protein>
    <submittedName>
        <fullName evidence="9">4Fe-4S binding protein</fullName>
    </submittedName>
</protein>
<keyword evidence="5" id="KW-0408">Iron</keyword>
<dbReference type="GO" id="GO:0005886">
    <property type="term" value="C:plasma membrane"/>
    <property type="evidence" value="ECO:0007669"/>
    <property type="project" value="TreeGrafter"/>
</dbReference>
<dbReference type="Proteomes" id="UP000053688">
    <property type="component" value="Unassembled WGS sequence"/>
</dbReference>
<dbReference type="PATRIC" id="fig|1236703.3.peg.588"/>
<dbReference type="PANTHER" id="PTHR30176:SF3">
    <property type="entry name" value="FERREDOXIN-TYPE PROTEIN NAPH"/>
    <property type="match status" value="1"/>
</dbReference>
<dbReference type="Gene3D" id="2.60.40.10">
    <property type="entry name" value="Immunoglobulins"/>
    <property type="match status" value="1"/>
</dbReference>
<keyword evidence="2" id="KW-0004">4Fe-4S</keyword>
<dbReference type="SUPFAM" id="SSF54862">
    <property type="entry name" value="4Fe-4S ferredoxins"/>
    <property type="match status" value="1"/>
</dbReference>
<comment type="caution">
    <text evidence="9">The sequence shown here is derived from an EMBL/GenBank/DDBJ whole genome shotgun (WGS) entry which is preliminary data.</text>
</comment>
<dbReference type="eggNOG" id="COG0348">
    <property type="taxonomic scope" value="Bacteria"/>
</dbReference>
<accession>S3DHY5</accession>
<dbReference type="NCBIfam" id="TIGR02745">
    <property type="entry name" value="ccoG_rdxA_fixG"/>
    <property type="match status" value="1"/>
</dbReference>
<dbReference type="Pfam" id="PF13746">
    <property type="entry name" value="Fer4_18"/>
    <property type="match status" value="1"/>
</dbReference>
<keyword evidence="7" id="KW-0812">Transmembrane</keyword>
<keyword evidence="3" id="KW-0479">Metal-binding</keyword>
<dbReference type="PANTHER" id="PTHR30176">
    <property type="entry name" value="FERREDOXIN-TYPE PROTEIN NAPH"/>
    <property type="match status" value="1"/>
</dbReference>
<evidence type="ECO:0000256" key="6">
    <source>
        <dbReference type="ARBA" id="ARBA00023014"/>
    </source>
</evidence>
<dbReference type="STRING" id="28176.CF66_9087"/>
<evidence type="ECO:0000259" key="8">
    <source>
        <dbReference type="PROSITE" id="PS51379"/>
    </source>
</evidence>
<dbReference type="RefSeq" id="WP_016503912.1">
    <property type="nucleotide sequence ID" value="NZ_AMSD01000002.1"/>
</dbReference>
<keyword evidence="7" id="KW-1133">Transmembrane helix</keyword>
<feature type="transmembrane region" description="Helical" evidence="7">
    <location>
        <begin position="95"/>
        <end position="119"/>
    </location>
</feature>
<keyword evidence="7" id="KW-0472">Membrane</keyword>
<dbReference type="Pfam" id="PF12801">
    <property type="entry name" value="Fer4_5"/>
    <property type="match status" value="1"/>
</dbReference>
<dbReference type="AlphaFoldDB" id="S3DHY5"/>
<evidence type="ECO:0000313" key="10">
    <source>
        <dbReference type="Proteomes" id="UP000053688"/>
    </source>
</evidence>
<dbReference type="InterPro" id="IPR013783">
    <property type="entry name" value="Ig-like_fold"/>
</dbReference>
<dbReference type="Gene3D" id="1.10.1060.10">
    <property type="entry name" value="Alpha-helical ferredoxin"/>
    <property type="match status" value="1"/>
</dbReference>
<feature type="domain" description="4Fe-4S ferredoxin-type" evidence="8">
    <location>
        <begin position="261"/>
        <end position="289"/>
    </location>
</feature>
<dbReference type="PROSITE" id="PS51379">
    <property type="entry name" value="4FE4S_FER_2"/>
    <property type="match status" value="1"/>
</dbReference>
<dbReference type="GO" id="GO:0051539">
    <property type="term" value="F:4 iron, 4 sulfur cluster binding"/>
    <property type="evidence" value="ECO:0007669"/>
    <property type="project" value="UniProtKB-KW"/>
</dbReference>
<feature type="transmembrane region" description="Helical" evidence="7">
    <location>
        <begin position="191"/>
        <end position="212"/>
    </location>
</feature>
<feature type="transmembrane region" description="Helical" evidence="7">
    <location>
        <begin position="46"/>
        <end position="64"/>
    </location>
</feature>
<dbReference type="EMBL" id="AMSD01000002">
    <property type="protein sequence ID" value="EPE37280.1"/>
    <property type="molecule type" value="Genomic_DNA"/>
</dbReference>
<evidence type="ECO:0000256" key="7">
    <source>
        <dbReference type="SAM" id="Phobius"/>
    </source>
</evidence>
<feature type="transmembrane region" description="Helical" evidence="7">
    <location>
        <begin position="338"/>
        <end position="357"/>
    </location>
</feature>
<dbReference type="InterPro" id="IPR017896">
    <property type="entry name" value="4Fe4S_Fe-S-bd"/>
</dbReference>
<reference evidence="9 10" key="1">
    <citation type="journal article" date="2014" name="Environ. Microbiol.">
        <title>Genomic signatures of obligate host dependence in the luminous bacterial symbiont of a vertebrate.</title>
        <authorList>
            <person name="Hendry T.A."/>
            <person name="de Wet J.R."/>
            <person name="Dunlap P.V."/>
        </authorList>
    </citation>
    <scope>NUCLEOTIDE SEQUENCE [LARGE SCALE GENOMIC DNA]</scope>
    <source>
        <strain evidence="9 10">Akat1</strain>
    </source>
</reference>
<evidence type="ECO:0000256" key="2">
    <source>
        <dbReference type="ARBA" id="ARBA00022485"/>
    </source>
</evidence>
<gene>
    <name evidence="9" type="ORF">O1U_0580</name>
</gene>
<keyword evidence="4" id="KW-0249">Electron transport</keyword>
<dbReference type="PROSITE" id="PS00198">
    <property type="entry name" value="4FE4S_FER_1"/>
    <property type="match status" value="1"/>
</dbReference>
<keyword evidence="6" id="KW-0411">Iron-sulfur</keyword>
<evidence type="ECO:0000256" key="1">
    <source>
        <dbReference type="ARBA" id="ARBA00022448"/>
    </source>
</evidence>
<dbReference type="InterPro" id="IPR014116">
    <property type="entry name" value="Cyt_c_oxidase_cbb3_FixG"/>
</dbReference>
<dbReference type="InterPro" id="IPR051684">
    <property type="entry name" value="Electron_Trans/Redox"/>
</dbReference>
<evidence type="ECO:0000256" key="5">
    <source>
        <dbReference type="ARBA" id="ARBA00023004"/>
    </source>
</evidence>
<dbReference type="InterPro" id="IPR017900">
    <property type="entry name" value="4Fe4S_Fe_S_CS"/>
</dbReference>
<name>S3DHY5_9GAMM</name>
<proteinExistence type="predicted"/>
<sequence length="468" mass="54712">MNQDRIPIKNIMLQSAKRKSNKENPDRFNLGNHIYVRKSKGTFQRLRRYVACFLLSLFFFLPWFSYNERQAILLDIGNQQVNFFCITIYPQDLKILFFFLLIILFSLFFLTMFVGRIWCGYFCPQTIWSFIYIWFEEKFEGSANKRRKQDSSVLTINIIIRKITKHVFWILIAFLTGLTFLGYFLPIKDLISNFFSFNSSFLVLLFSVLTYINSAWMRSIICIHVCPYARFQSVIFDKNTLMVAYDVNRGENRGKRSRQVDSENLGLGDCINCNLCVQVCPTGIDIRDGLQYECINCGACIDACNKTMSYMGYKPNLISYITKNRLLSLNTKIIKTKLFSCIILLLFMVGLFLLEIINLKPIGLTVLRDRNQLFKSNYLGEIENTYILKIINKTKKSKKYYLDIKGLNNISWYGKRLVQVRPGEVYNVPLSLGIYPDRLNLPVTKIQFIISDDEDFNVSVESRFIKGF</sequence>
<dbReference type="InterPro" id="IPR032879">
    <property type="entry name" value="FixG_C"/>
</dbReference>
<dbReference type="Pfam" id="PF11614">
    <property type="entry name" value="FixG_C"/>
    <property type="match status" value="1"/>
</dbReference>
<feature type="transmembrane region" description="Helical" evidence="7">
    <location>
        <begin position="167"/>
        <end position="185"/>
    </location>
</feature>